<comment type="subcellular location">
    <subcellularLocation>
        <location evidence="1">Membrane</location>
        <topology evidence="1">Single-pass membrane protein</topology>
    </subcellularLocation>
</comment>
<reference evidence="10 11" key="1">
    <citation type="journal article" date="2016" name="Nat. Commun.">
        <title>Thousands of microbial genomes shed light on interconnected biogeochemical processes in an aquifer system.</title>
        <authorList>
            <person name="Anantharaman K."/>
            <person name="Brown C.T."/>
            <person name="Hug L.A."/>
            <person name="Sharon I."/>
            <person name="Castelle C.J."/>
            <person name="Probst A.J."/>
            <person name="Thomas B.C."/>
            <person name="Singh A."/>
            <person name="Wilkins M.J."/>
            <person name="Karaoz U."/>
            <person name="Brodie E.L."/>
            <person name="Williams K.H."/>
            <person name="Hubbard S.S."/>
            <person name="Banfield J.F."/>
        </authorList>
    </citation>
    <scope>NUCLEOTIDE SEQUENCE [LARGE SCALE GENOMIC DNA]</scope>
</reference>
<name>A0A1F6TTG4_9PROT</name>
<feature type="domain" description="SH3b" evidence="9">
    <location>
        <begin position="19"/>
        <end position="82"/>
    </location>
</feature>
<evidence type="ECO:0000256" key="2">
    <source>
        <dbReference type="ARBA" id="ARBA00022692"/>
    </source>
</evidence>
<dbReference type="InterPro" id="IPR016476">
    <property type="entry name" value="SH3_dom_pro"/>
</dbReference>
<feature type="region of interest" description="Disordered" evidence="6">
    <location>
        <begin position="125"/>
        <end position="153"/>
    </location>
</feature>
<evidence type="ECO:0000259" key="9">
    <source>
        <dbReference type="SMART" id="SM00287"/>
    </source>
</evidence>
<evidence type="ECO:0000256" key="1">
    <source>
        <dbReference type="ARBA" id="ARBA00004167"/>
    </source>
</evidence>
<evidence type="ECO:0000256" key="5">
    <source>
        <dbReference type="ARBA" id="ARBA00023136"/>
    </source>
</evidence>
<gene>
    <name evidence="10" type="ORF">A2151_04155</name>
</gene>
<keyword evidence="2 7" id="KW-0812">Transmembrane</keyword>
<dbReference type="SMART" id="SM00287">
    <property type="entry name" value="SH3b"/>
    <property type="match status" value="1"/>
</dbReference>
<sequence length="196" mass="20976">MKKIVLLLSLVGFVPAAYAETGYVAEQPNVALKSAQGEGGTVVKPLDPAAPLEVLERVGAWARVRDKAGVEGWVETRFISAEVPARIQVARLQDELNKAKAQLAETQAQLKKAEAAAAQATARAGELAKKPNEKPAATEANPPAGPAPEVQEEGASGFSWGWLVFSFAMLGAGFWAGIVWLRERTRRKLGGMYLRV</sequence>
<protein>
    <recommendedName>
        <fullName evidence="9">SH3b domain-containing protein</fullName>
    </recommendedName>
</protein>
<organism evidence="10 11">
    <name type="scientific">Candidatus Muproteobacteria bacterium RBG_16_65_34</name>
    <dbReference type="NCBI Taxonomy" id="1817760"/>
    <lineage>
        <taxon>Bacteria</taxon>
        <taxon>Pseudomonadati</taxon>
        <taxon>Pseudomonadota</taxon>
        <taxon>Candidatus Muproteobacteria</taxon>
    </lineage>
</organism>
<dbReference type="STRING" id="1817760.A2151_04155"/>
<dbReference type="InterPro" id="IPR003646">
    <property type="entry name" value="SH3-like_bac-type"/>
</dbReference>
<dbReference type="NCBIfam" id="TIGR04211">
    <property type="entry name" value="SH3_and_anchor"/>
    <property type="match status" value="1"/>
</dbReference>
<dbReference type="Pfam" id="PF08239">
    <property type="entry name" value="SH3_3"/>
    <property type="match status" value="1"/>
</dbReference>
<evidence type="ECO:0000256" key="6">
    <source>
        <dbReference type="SAM" id="MobiDB-lite"/>
    </source>
</evidence>
<dbReference type="EMBL" id="MFSU01000028">
    <property type="protein sequence ID" value="OGI48427.1"/>
    <property type="molecule type" value="Genomic_DNA"/>
</dbReference>
<evidence type="ECO:0000256" key="3">
    <source>
        <dbReference type="ARBA" id="ARBA00022729"/>
    </source>
</evidence>
<feature type="chain" id="PRO_5009526819" description="SH3b domain-containing protein" evidence="8">
    <location>
        <begin position="20"/>
        <end position="196"/>
    </location>
</feature>
<feature type="signal peptide" evidence="8">
    <location>
        <begin position="1"/>
        <end position="19"/>
    </location>
</feature>
<evidence type="ECO:0000256" key="8">
    <source>
        <dbReference type="SAM" id="SignalP"/>
    </source>
</evidence>
<keyword evidence="3 8" id="KW-0732">Signal</keyword>
<dbReference type="Gene3D" id="2.30.30.40">
    <property type="entry name" value="SH3 Domains"/>
    <property type="match status" value="1"/>
</dbReference>
<keyword evidence="5 7" id="KW-0472">Membrane</keyword>
<proteinExistence type="predicted"/>
<evidence type="ECO:0000313" key="10">
    <source>
        <dbReference type="EMBL" id="OGI48427.1"/>
    </source>
</evidence>
<evidence type="ECO:0000256" key="4">
    <source>
        <dbReference type="ARBA" id="ARBA00022989"/>
    </source>
</evidence>
<accession>A0A1F6TTG4</accession>
<evidence type="ECO:0000313" key="11">
    <source>
        <dbReference type="Proteomes" id="UP000178885"/>
    </source>
</evidence>
<evidence type="ECO:0000256" key="7">
    <source>
        <dbReference type="SAM" id="Phobius"/>
    </source>
</evidence>
<feature type="transmembrane region" description="Helical" evidence="7">
    <location>
        <begin position="160"/>
        <end position="181"/>
    </location>
</feature>
<dbReference type="Proteomes" id="UP000178885">
    <property type="component" value="Unassembled WGS sequence"/>
</dbReference>
<comment type="caution">
    <text evidence="10">The sequence shown here is derived from an EMBL/GenBank/DDBJ whole genome shotgun (WGS) entry which is preliminary data.</text>
</comment>
<keyword evidence="4 7" id="KW-1133">Transmembrane helix</keyword>
<dbReference type="AlphaFoldDB" id="A0A1F6TTG4"/>
<dbReference type="GO" id="GO:0016020">
    <property type="term" value="C:membrane"/>
    <property type="evidence" value="ECO:0007669"/>
    <property type="project" value="UniProtKB-SubCell"/>
</dbReference>